<protein>
    <recommendedName>
        <fullName evidence="2">Disease resistance protein At4g27190-like leucine-rich repeats domain-containing protein</fullName>
    </recommendedName>
</protein>
<dbReference type="InterPro" id="IPR032675">
    <property type="entry name" value="LRR_dom_sf"/>
</dbReference>
<dbReference type="PANTHER" id="PTHR33463:SF198">
    <property type="entry name" value="RPP4C3"/>
    <property type="match status" value="1"/>
</dbReference>
<organism evidence="3 4">
    <name type="scientific">Citrus unshiu</name>
    <name type="common">Satsuma mandarin</name>
    <name type="synonym">Citrus nobilis var. unshiu</name>
    <dbReference type="NCBI Taxonomy" id="55188"/>
    <lineage>
        <taxon>Eukaryota</taxon>
        <taxon>Viridiplantae</taxon>
        <taxon>Streptophyta</taxon>
        <taxon>Embryophyta</taxon>
        <taxon>Tracheophyta</taxon>
        <taxon>Spermatophyta</taxon>
        <taxon>Magnoliopsida</taxon>
        <taxon>eudicotyledons</taxon>
        <taxon>Gunneridae</taxon>
        <taxon>Pentapetalae</taxon>
        <taxon>rosids</taxon>
        <taxon>malvids</taxon>
        <taxon>Sapindales</taxon>
        <taxon>Rutaceae</taxon>
        <taxon>Aurantioideae</taxon>
        <taxon>Citrus</taxon>
    </lineage>
</organism>
<dbReference type="InterPro" id="IPR050905">
    <property type="entry name" value="Plant_NBS-LRR"/>
</dbReference>
<comment type="caution">
    <text evidence="3">The sequence shown here is derived from an EMBL/GenBank/DDBJ whole genome shotgun (WGS) entry which is preliminary data.</text>
</comment>
<feature type="domain" description="Disease resistance protein At4g27190-like leucine-rich repeats" evidence="2">
    <location>
        <begin position="87"/>
        <end position="187"/>
    </location>
</feature>
<reference evidence="3 4" key="1">
    <citation type="journal article" date="2017" name="Front. Genet.">
        <title>Draft sequencing of the heterozygous diploid genome of Satsuma (Citrus unshiu Marc.) using a hybrid assembly approach.</title>
        <authorList>
            <person name="Shimizu T."/>
            <person name="Tanizawa Y."/>
            <person name="Mochizuki T."/>
            <person name="Nagasaki H."/>
            <person name="Yoshioka T."/>
            <person name="Toyoda A."/>
            <person name="Fujiyama A."/>
            <person name="Kaminuma E."/>
            <person name="Nakamura Y."/>
        </authorList>
    </citation>
    <scope>NUCLEOTIDE SEQUENCE [LARGE SCALE GENOMIC DNA]</scope>
    <source>
        <strain evidence="4">cv. Miyagawa wase</strain>
    </source>
</reference>
<dbReference type="InterPro" id="IPR057135">
    <property type="entry name" value="At4g27190-like_LRR"/>
</dbReference>
<dbReference type="SUPFAM" id="SSF52047">
    <property type="entry name" value="RNI-like"/>
    <property type="match status" value="1"/>
</dbReference>
<dbReference type="Proteomes" id="UP000236630">
    <property type="component" value="Unassembled WGS sequence"/>
</dbReference>
<name>A0A2H5PPD8_CITUN</name>
<sequence length="199" mass="22882">MKEIFANGGEADVDNNNATERIEFSRLRSLSLGNLAEVTSFFREVKTPSASPHRRVPEEELTNSCSNEINLDSSTQLFNEKVELPNLEALELCAINVDKIWHYNLLPFMLSRFQSLTRLIVRSCPKLKYIFSASMIQNFELLRELSIADCRGLREIISKDRADHVTPCFVFPQMTTLRLEILPELKCYTLECILRNGQH</sequence>
<evidence type="ECO:0000313" key="3">
    <source>
        <dbReference type="EMBL" id="GAY54201.1"/>
    </source>
</evidence>
<accession>A0A2H5PPD8</accession>
<evidence type="ECO:0000256" key="1">
    <source>
        <dbReference type="ARBA" id="ARBA00022821"/>
    </source>
</evidence>
<gene>
    <name evidence="3" type="ORF">CUMW_154890</name>
</gene>
<dbReference type="PANTHER" id="PTHR33463">
    <property type="entry name" value="NB-ARC DOMAIN-CONTAINING PROTEIN-RELATED"/>
    <property type="match status" value="1"/>
</dbReference>
<evidence type="ECO:0000259" key="2">
    <source>
        <dbReference type="Pfam" id="PF23247"/>
    </source>
</evidence>
<keyword evidence="1" id="KW-0611">Plant defense</keyword>
<dbReference type="Pfam" id="PF23247">
    <property type="entry name" value="LRR_RPS2"/>
    <property type="match status" value="1"/>
</dbReference>
<dbReference type="Gene3D" id="3.80.10.10">
    <property type="entry name" value="Ribonuclease Inhibitor"/>
    <property type="match status" value="1"/>
</dbReference>
<dbReference type="EMBL" id="BDQV01000102">
    <property type="protein sequence ID" value="GAY54201.1"/>
    <property type="molecule type" value="Genomic_DNA"/>
</dbReference>
<proteinExistence type="predicted"/>
<keyword evidence="4" id="KW-1185">Reference proteome</keyword>
<dbReference type="AlphaFoldDB" id="A0A2H5PPD8"/>
<evidence type="ECO:0000313" key="4">
    <source>
        <dbReference type="Proteomes" id="UP000236630"/>
    </source>
</evidence>